<dbReference type="PATRIC" id="fig|479893.3.peg.106"/>
<sequence length="71" mass="7862">MVYKGGKRLIKNNYLNCQMKKNPYYVASGGIEPLGHYHSHNSIKDAITIVCAGSIGNVFFIKKTFGLVTVL</sequence>
<dbReference type="GO" id="GO:0003677">
    <property type="term" value="F:DNA binding"/>
    <property type="evidence" value="ECO:0007669"/>
    <property type="project" value="UniProtKB-KW"/>
</dbReference>
<dbReference type="Gene3D" id="3.90.220.20">
    <property type="entry name" value="DNA methylase specificity domains"/>
    <property type="match status" value="1"/>
</dbReference>
<gene>
    <name evidence="3" type="ORF">CPX_001327</name>
</gene>
<proteinExistence type="predicted"/>
<evidence type="ECO:0000256" key="2">
    <source>
        <dbReference type="ARBA" id="ARBA00023125"/>
    </source>
</evidence>
<evidence type="ECO:0000313" key="4">
    <source>
        <dbReference type="Proteomes" id="UP000037386"/>
    </source>
</evidence>
<keyword evidence="1" id="KW-0680">Restriction system</keyword>
<evidence type="ECO:0000256" key="1">
    <source>
        <dbReference type="ARBA" id="ARBA00022747"/>
    </source>
</evidence>
<dbReference type="GO" id="GO:0009307">
    <property type="term" value="P:DNA restriction-modification system"/>
    <property type="evidence" value="ECO:0007669"/>
    <property type="project" value="UniProtKB-KW"/>
</dbReference>
<accession>A0A0M1N0E7</accession>
<organism evidence="3 4">
    <name type="scientific">Candidatus Phytoplasma pruni</name>
    <dbReference type="NCBI Taxonomy" id="479893"/>
    <lineage>
        <taxon>Bacteria</taxon>
        <taxon>Bacillati</taxon>
        <taxon>Mycoplasmatota</taxon>
        <taxon>Mollicutes</taxon>
        <taxon>Acholeplasmatales</taxon>
        <taxon>Acholeplasmataceae</taxon>
        <taxon>Candidatus Phytoplasma</taxon>
        <taxon>16SrIII (X-disease group)</taxon>
    </lineage>
</organism>
<dbReference type="EMBL" id="LHCF01000002">
    <property type="protein sequence ID" value="KOR75631.1"/>
    <property type="molecule type" value="Genomic_DNA"/>
</dbReference>
<dbReference type="Proteomes" id="UP000037386">
    <property type="component" value="Unassembled WGS sequence"/>
</dbReference>
<comment type="caution">
    <text evidence="3">The sequence shown here is derived from an EMBL/GenBank/DDBJ whole genome shotgun (WGS) entry which is preliminary data.</text>
</comment>
<dbReference type="InterPro" id="IPR044946">
    <property type="entry name" value="Restrct_endonuc_typeI_TRD_sf"/>
</dbReference>
<protein>
    <submittedName>
        <fullName evidence="3">Uncharacterized protein</fullName>
    </submittedName>
</protein>
<dbReference type="AlphaFoldDB" id="A0A0M1N0E7"/>
<evidence type="ECO:0000313" key="3">
    <source>
        <dbReference type="EMBL" id="KOR75631.1"/>
    </source>
</evidence>
<keyword evidence="2" id="KW-0238">DNA-binding</keyword>
<name>A0A0M1N0E7_9MOLU</name>
<reference evidence="4" key="1">
    <citation type="submission" date="2015-05" db="EMBL/GenBank/DDBJ databases">
        <title>Draft genome sequence of 'Candidatus Phytoplasma Pruni' strain CX, a plant pathogenic bacterium.</title>
        <authorList>
            <person name="Lee I.-M."/>
            <person name="Bottner-Parker K.D."/>
            <person name="Shao J."/>
            <person name="Gundersen-Rindal D.E."/>
            <person name="Zhao Y."/>
            <person name="Davis R.E."/>
        </authorList>
    </citation>
    <scope>NUCLEOTIDE SEQUENCE [LARGE SCALE GENOMIC DNA]</scope>
    <source>
        <strain evidence="4">CX</strain>
    </source>
</reference>